<dbReference type="AlphaFoldDB" id="A0A812LWV1"/>
<sequence length="253" mass="28497">MLSDALVRRAATQLNQHMCIEDAQALSDHGLECVREVLYAYRHMVPKSMRRDVADGIRFLTGLRLALHQPKDATTWSVLVTRDEAYQTYDQWWFAFQESLHAQEVLRQHCDKFGDIPVVSNLVDKLHDTLLEIHSGLTLKGKGLRRPREFLGVNLTEAAMLEVATQLLLQDALAANSVERLRHLCYVCRFTFSGSYNDRVAELLVFLEGIQVLLKGESLRASLLGNPSSRALFPLDDPVAPARPAMSCQAHAM</sequence>
<proteinExistence type="predicted"/>
<name>A0A812LWV1_SYMPI</name>
<evidence type="ECO:0000313" key="1">
    <source>
        <dbReference type="EMBL" id="CAE7248407.1"/>
    </source>
</evidence>
<accession>A0A812LWV1</accession>
<evidence type="ECO:0000313" key="2">
    <source>
        <dbReference type="Proteomes" id="UP000649617"/>
    </source>
</evidence>
<gene>
    <name evidence="1" type="ORF">SPIL2461_LOCUS4646</name>
</gene>
<keyword evidence="2" id="KW-1185">Reference proteome</keyword>
<comment type="caution">
    <text evidence="1">The sequence shown here is derived from an EMBL/GenBank/DDBJ whole genome shotgun (WGS) entry which is preliminary data.</text>
</comment>
<dbReference type="Proteomes" id="UP000649617">
    <property type="component" value="Unassembled WGS sequence"/>
</dbReference>
<organism evidence="1 2">
    <name type="scientific">Symbiodinium pilosum</name>
    <name type="common">Dinoflagellate</name>
    <dbReference type="NCBI Taxonomy" id="2952"/>
    <lineage>
        <taxon>Eukaryota</taxon>
        <taxon>Sar</taxon>
        <taxon>Alveolata</taxon>
        <taxon>Dinophyceae</taxon>
        <taxon>Suessiales</taxon>
        <taxon>Symbiodiniaceae</taxon>
        <taxon>Symbiodinium</taxon>
    </lineage>
</organism>
<dbReference type="EMBL" id="CAJNIZ010006254">
    <property type="protein sequence ID" value="CAE7248407.1"/>
    <property type="molecule type" value="Genomic_DNA"/>
</dbReference>
<reference evidence="1" key="1">
    <citation type="submission" date="2021-02" db="EMBL/GenBank/DDBJ databases">
        <authorList>
            <person name="Dougan E. K."/>
            <person name="Rhodes N."/>
            <person name="Thang M."/>
            <person name="Chan C."/>
        </authorList>
    </citation>
    <scope>NUCLEOTIDE SEQUENCE</scope>
</reference>
<protein>
    <submittedName>
        <fullName evidence="1">Uncharacterized protein</fullName>
    </submittedName>
</protein>